<dbReference type="CDD" id="cd16474">
    <property type="entry name" value="RING-H2_RNF111-like"/>
    <property type="match status" value="1"/>
</dbReference>
<dbReference type="Pfam" id="PF13639">
    <property type="entry name" value="zf-RING_2"/>
    <property type="match status" value="1"/>
</dbReference>
<keyword evidence="3" id="KW-0808">Transferase</keyword>
<feature type="compositionally biased region" description="Low complexity" evidence="9">
    <location>
        <begin position="319"/>
        <end position="343"/>
    </location>
</feature>
<feature type="compositionally biased region" description="Polar residues" evidence="9">
    <location>
        <begin position="215"/>
        <end position="224"/>
    </location>
</feature>
<evidence type="ECO:0000256" key="9">
    <source>
        <dbReference type="SAM" id="MobiDB-lite"/>
    </source>
</evidence>
<evidence type="ECO:0000256" key="8">
    <source>
        <dbReference type="PROSITE-ProRule" id="PRU00175"/>
    </source>
</evidence>
<dbReference type="PANTHER" id="PTHR22937:SF65">
    <property type="entry name" value="E3 UBIQUITIN-PROTEIN LIGASE ARK2C"/>
    <property type="match status" value="1"/>
</dbReference>
<reference evidence="11 12" key="1">
    <citation type="submission" date="2020-08" db="EMBL/GenBank/DDBJ databases">
        <title>Aphidius gifuensis genome sequencing and assembly.</title>
        <authorList>
            <person name="Du Z."/>
        </authorList>
    </citation>
    <scope>NUCLEOTIDE SEQUENCE [LARGE SCALE GENOMIC DNA]</scope>
    <source>
        <strain evidence="11">YNYX2018</strain>
        <tissue evidence="11">Adults</tissue>
    </source>
</reference>
<feature type="region of interest" description="Disordered" evidence="9">
    <location>
        <begin position="210"/>
        <end position="276"/>
    </location>
</feature>
<feature type="region of interest" description="Disordered" evidence="9">
    <location>
        <begin position="310"/>
        <end position="350"/>
    </location>
</feature>
<dbReference type="GO" id="GO:0005634">
    <property type="term" value="C:nucleus"/>
    <property type="evidence" value="ECO:0007669"/>
    <property type="project" value="TreeGrafter"/>
</dbReference>
<keyword evidence="4" id="KW-0479">Metal-binding</keyword>
<dbReference type="EMBL" id="JACMRX010000004">
    <property type="protein sequence ID" value="KAF7991109.1"/>
    <property type="molecule type" value="Genomic_DNA"/>
</dbReference>
<gene>
    <name evidence="11" type="ORF">HCN44_002671</name>
</gene>
<evidence type="ECO:0000313" key="12">
    <source>
        <dbReference type="Proteomes" id="UP000639338"/>
    </source>
</evidence>
<dbReference type="InterPro" id="IPR001841">
    <property type="entry name" value="Znf_RING"/>
</dbReference>
<evidence type="ECO:0000256" key="6">
    <source>
        <dbReference type="ARBA" id="ARBA00022786"/>
    </source>
</evidence>
<keyword evidence="12" id="KW-1185">Reference proteome</keyword>
<dbReference type="SUPFAM" id="SSF57850">
    <property type="entry name" value="RING/U-box"/>
    <property type="match status" value="1"/>
</dbReference>
<dbReference type="GO" id="GO:0008270">
    <property type="term" value="F:zinc ion binding"/>
    <property type="evidence" value="ECO:0007669"/>
    <property type="project" value="UniProtKB-KW"/>
</dbReference>
<sequence length="703" mass="80220">MEEGKSAEEVWQKIKTEDRGDLFTEDMATGSVDGNSQTSLADIFDTAFTSTADPSPQRCPAGTEMEFDHLFAESDIEEADAQARAEQFPNQSSHSSTDNNFTYAPYIQRSGHRHYRPHQRINNCNMCRTRSRRDEVNQPINNNIIRMTDDNSCDYREYRKRILHERKLQKNDTKNKIVNNQNDNLSIAGPSRLVDAPVDYSITGPSNHIAETIDESSNNPTSEVSSEREPYPPGVHPVAINNSPPRGGLARHDDTPSAPDLQLDWSSSSGSDDEDGSVEVIETVNYTNKNGTTVNDQNDRTVTVVDLTAESDEEHPTASSTTEQPQSQSSSSSSSSSSLPVPEETSHRNEYHCMHRPLDYARMRHHMIPPRLFYQDYHRPIIQDSINSSGSSFGGRMHPNYQKMWLLQQRVQERHRRRLYPRSSTVHNCTPPMAHMYQPGRVIGDGNPPPQVPPPPPTNIPRTCCLANEHSNHIDNYQRHNGLPPPPPPQQPNVYSHPEATEISSPCPLPLLMSHQRNDTIEVTRGIEQNIPVHQHVHHHMYHWPAQYQYQGPHISRMPHLHISISPHMQNQVSPELIPYSPMPEFVVQPTRHMSARLENYMRIVDLRRMSHISCGATQESIESHTFPHKYKRVKKVENREDAIEKCTICLSEFEDCESVRRLPCMHLFHIDCVDQWLCTNKRCPICRVDIETFLHKELTATA</sequence>
<dbReference type="PANTHER" id="PTHR22937">
    <property type="entry name" value="E3 UBIQUITIN-PROTEIN LIGASE RNF165"/>
    <property type="match status" value="1"/>
</dbReference>
<dbReference type="AlphaFoldDB" id="A0A835CNR8"/>
<evidence type="ECO:0000256" key="7">
    <source>
        <dbReference type="ARBA" id="ARBA00022833"/>
    </source>
</evidence>
<keyword evidence="6" id="KW-0833">Ubl conjugation pathway</keyword>
<evidence type="ECO:0000256" key="3">
    <source>
        <dbReference type="ARBA" id="ARBA00022679"/>
    </source>
</evidence>
<dbReference type="InterPro" id="IPR013083">
    <property type="entry name" value="Znf_RING/FYVE/PHD"/>
</dbReference>
<name>A0A835CNR8_APHGI</name>
<dbReference type="PROSITE" id="PS50089">
    <property type="entry name" value="ZF_RING_2"/>
    <property type="match status" value="1"/>
</dbReference>
<evidence type="ECO:0000256" key="1">
    <source>
        <dbReference type="ARBA" id="ARBA00000900"/>
    </source>
</evidence>
<dbReference type="GO" id="GO:0061630">
    <property type="term" value="F:ubiquitin protein ligase activity"/>
    <property type="evidence" value="ECO:0007669"/>
    <property type="project" value="UniProtKB-EC"/>
</dbReference>
<dbReference type="OrthoDB" id="9984778at2759"/>
<comment type="catalytic activity">
    <reaction evidence="1">
        <text>S-ubiquitinyl-[E2 ubiquitin-conjugating enzyme]-L-cysteine + [acceptor protein]-L-lysine = [E2 ubiquitin-conjugating enzyme]-L-cysteine + N(6)-ubiquitinyl-[acceptor protein]-L-lysine.</text>
        <dbReference type="EC" id="2.3.2.27"/>
    </reaction>
</comment>
<keyword evidence="7" id="KW-0862">Zinc</keyword>
<dbReference type="EC" id="2.3.2.27" evidence="2"/>
<evidence type="ECO:0000256" key="2">
    <source>
        <dbReference type="ARBA" id="ARBA00012483"/>
    </source>
</evidence>
<proteinExistence type="predicted"/>
<dbReference type="SMART" id="SM00184">
    <property type="entry name" value="RING"/>
    <property type="match status" value="1"/>
</dbReference>
<evidence type="ECO:0000256" key="4">
    <source>
        <dbReference type="ARBA" id="ARBA00022723"/>
    </source>
</evidence>
<comment type="caution">
    <text evidence="11">The sequence shown here is derived from an EMBL/GenBank/DDBJ whole genome shotgun (WGS) entry which is preliminary data.</text>
</comment>
<evidence type="ECO:0000256" key="5">
    <source>
        <dbReference type="ARBA" id="ARBA00022771"/>
    </source>
</evidence>
<evidence type="ECO:0000313" key="11">
    <source>
        <dbReference type="EMBL" id="KAF7991109.1"/>
    </source>
</evidence>
<keyword evidence="5 8" id="KW-0863">Zinc-finger</keyword>
<dbReference type="Gene3D" id="3.30.40.10">
    <property type="entry name" value="Zinc/RING finger domain, C3HC4 (zinc finger)"/>
    <property type="match status" value="1"/>
</dbReference>
<dbReference type="Proteomes" id="UP000639338">
    <property type="component" value="Unassembled WGS sequence"/>
</dbReference>
<protein>
    <recommendedName>
        <fullName evidence="2">RING-type E3 ubiquitin transferase</fullName>
        <ecNumber evidence="2">2.3.2.27</ecNumber>
    </recommendedName>
</protein>
<dbReference type="InterPro" id="IPR045191">
    <property type="entry name" value="MBR1/2-like"/>
</dbReference>
<feature type="domain" description="RING-type" evidence="10">
    <location>
        <begin position="647"/>
        <end position="688"/>
    </location>
</feature>
<feature type="region of interest" description="Disordered" evidence="9">
    <location>
        <begin position="477"/>
        <end position="501"/>
    </location>
</feature>
<accession>A0A835CNR8</accession>
<organism evidence="11 12">
    <name type="scientific">Aphidius gifuensis</name>
    <name type="common">Parasitoid wasp</name>
    <dbReference type="NCBI Taxonomy" id="684658"/>
    <lineage>
        <taxon>Eukaryota</taxon>
        <taxon>Metazoa</taxon>
        <taxon>Ecdysozoa</taxon>
        <taxon>Arthropoda</taxon>
        <taxon>Hexapoda</taxon>
        <taxon>Insecta</taxon>
        <taxon>Pterygota</taxon>
        <taxon>Neoptera</taxon>
        <taxon>Endopterygota</taxon>
        <taxon>Hymenoptera</taxon>
        <taxon>Apocrita</taxon>
        <taxon>Ichneumonoidea</taxon>
        <taxon>Braconidae</taxon>
        <taxon>Aphidiinae</taxon>
        <taxon>Aphidius</taxon>
    </lineage>
</organism>
<evidence type="ECO:0000259" key="10">
    <source>
        <dbReference type="PROSITE" id="PS50089"/>
    </source>
</evidence>